<keyword evidence="2" id="KW-0639">Primosome</keyword>
<dbReference type="Pfam" id="PF01807">
    <property type="entry name" value="Zn_ribbon_DnaG"/>
    <property type="match status" value="1"/>
</dbReference>
<dbReference type="STRING" id="478744.SAMN05444359_1482"/>
<evidence type="ECO:0000256" key="3">
    <source>
        <dbReference type="ARBA" id="ARBA00022679"/>
    </source>
</evidence>
<dbReference type="InterPro" id="IPR050219">
    <property type="entry name" value="DnaG_primase"/>
</dbReference>
<feature type="coiled-coil region" evidence="10">
    <location>
        <begin position="401"/>
        <end position="435"/>
    </location>
</feature>
<dbReference type="SUPFAM" id="SSF56731">
    <property type="entry name" value="DNA primase core"/>
    <property type="match status" value="1"/>
</dbReference>
<keyword evidence="5" id="KW-0235">DNA replication</keyword>
<evidence type="ECO:0000256" key="7">
    <source>
        <dbReference type="ARBA" id="ARBA00022771"/>
    </source>
</evidence>
<dbReference type="GO" id="GO:0000428">
    <property type="term" value="C:DNA-directed RNA polymerase complex"/>
    <property type="evidence" value="ECO:0007669"/>
    <property type="project" value="UniProtKB-KW"/>
</dbReference>
<dbReference type="InterPro" id="IPR027417">
    <property type="entry name" value="P-loop_NTPase"/>
</dbReference>
<reference evidence="13" key="1">
    <citation type="submission" date="2016-10" db="EMBL/GenBank/DDBJ databases">
        <authorList>
            <person name="Varghese N."/>
            <person name="Submissions S."/>
        </authorList>
    </citation>
    <scope>NUCLEOTIDE SEQUENCE [LARGE SCALE GENOMIC DNA]</scope>
    <source>
        <strain evidence="13">DSM 24740</strain>
    </source>
</reference>
<sequence length="832" mass="93340">MTIQEIKNQLSILSILAHYGLEVGKGSSMNCPFHADGKASMKIYPETNTAFCFAGSCEVKSVDVIDFIMRMDNSTKREAILKAKDLIGNPVSIPAQIPATPKPETLDAKAIYTASLETMKKHTAAKAYCEGRGLKYHDFLGIGYKSQRTADKWGRGCIILPLRDAAGKTVSLYGRAIKGSGHYYTANRKGLYPYYPDATTQTLILTESVIDTASIRRYEFNLELYAILALYGTNGLTAEHKTAITNLKDLREIILALDNDAAGIKATEAIAAELMGLKPGLTISFIELPQGSDVNEVASQSDDVEATFNDLFARRETIANAAPVVPERVPAATLDTSNKNNLVYQTTTATYEVKGGVRTAAKDLDSLKVTLAITSAEGRRSRQKLDLYEDKQIGRCARAVAEKLSLRADLIELDLDRLTELLEAHRETIRTQTKREEPTKISVGAADRKRCLQFLKAPNLLERINELIERAGITGEENNRLLLFVVASSFAMPNTLHALIQGASGSGKTRLLRVVSELIPEEVVKRYTRVTDGSFYNQGEHYFSHKLLCFEDIDGLKEEALLAVRELQSSEILITSTSFKDEHGNIRGAERIVRGPIASMSCTTKAELYEDNISRCFVVAVDESREQSLRIIDYQNKKSAGKIDGRDEQNVRQFMQNCLRMLEPLEVVNPFADKIKLPEDAHKIRRLNELYQSFVRQITLLNQYQRERDARGRVITAPDDLRVACEILFESIVLKVDELDGSLRQFFENVKKHVGKLGKDYAFNRFELRKITGVSKTQQHRYLSKLVELEYVRQNGFANRGYHYKIAHWDDQSALRGRIKTELNQQIEALSN</sequence>
<keyword evidence="1" id="KW-0240">DNA-directed RNA polymerase</keyword>
<keyword evidence="10" id="KW-0175">Coiled coil</keyword>
<organism evidence="12 13">
    <name type="scientific">Neolewinella agarilytica</name>
    <dbReference type="NCBI Taxonomy" id="478744"/>
    <lineage>
        <taxon>Bacteria</taxon>
        <taxon>Pseudomonadati</taxon>
        <taxon>Bacteroidota</taxon>
        <taxon>Saprospiria</taxon>
        <taxon>Saprospirales</taxon>
        <taxon>Lewinellaceae</taxon>
        <taxon>Neolewinella</taxon>
    </lineage>
</organism>
<evidence type="ECO:0000256" key="6">
    <source>
        <dbReference type="ARBA" id="ARBA00022723"/>
    </source>
</evidence>
<dbReference type="OrthoDB" id="9804281at2"/>
<evidence type="ECO:0000256" key="2">
    <source>
        <dbReference type="ARBA" id="ARBA00022515"/>
    </source>
</evidence>
<dbReference type="Pfam" id="PF13155">
    <property type="entry name" value="Toprim_2"/>
    <property type="match status" value="1"/>
</dbReference>
<dbReference type="SUPFAM" id="SSF57783">
    <property type="entry name" value="Zinc beta-ribbon"/>
    <property type="match status" value="1"/>
</dbReference>
<keyword evidence="4" id="KW-0548">Nucleotidyltransferase</keyword>
<dbReference type="GO" id="GO:0003677">
    <property type="term" value="F:DNA binding"/>
    <property type="evidence" value="ECO:0007669"/>
    <property type="project" value="InterPro"/>
</dbReference>
<evidence type="ECO:0000256" key="8">
    <source>
        <dbReference type="ARBA" id="ARBA00022833"/>
    </source>
</evidence>
<dbReference type="Proteomes" id="UP000199021">
    <property type="component" value="Unassembled WGS sequence"/>
</dbReference>
<dbReference type="InterPro" id="IPR002694">
    <property type="entry name" value="Znf_CHC2"/>
</dbReference>
<dbReference type="RefSeq" id="WP_090173580.1">
    <property type="nucleotide sequence ID" value="NZ_FOFB01000048.1"/>
</dbReference>
<keyword evidence="3" id="KW-0808">Transferase</keyword>
<evidence type="ECO:0000313" key="13">
    <source>
        <dbReference type="Proteomes" id="UP000199021"/>
    </source>
</evidence>
<evidence type="ECO:0000256" key="4">
    <source>
        <dbReference type="ARBA" id="ARBA00022695"/>
    </source>
</evidence>
<evidence type="ECO:0000256" key="9">
    <source>
        <dbReference type="ARBA" id="ARBA00023163"/>
    </source>
</evidence>
<dbReference type="SUPFAM" id="SSF52540">
    <property type="entry name" value="P-loop containing nucleoside triphosphate hydrolases"/>
    <property type="match status" value="1"/>
</dbReference>
<dbReference type="PROSITE" id="PS50880">
    <property type="entry name" value="TOPRIM"/>
    <property type="match status" value="1"/>
</dbReference>
<dbReference type="GO" id="GO:0005737">
    <property type="term" value="C:cytoplasm"/>
    <property type="evidence" value="ECO:0007669"/>
    <property type="project" value="TreeGrafter"/>
</dbReference>
<keyword evidence="9" id="KW-0804">Transcription</keyword>
<dbReference type="InParanoid" id="A0A1H9PEM6"/>
<dbReference type="GO" id="GO:1990077">
    <property type="term" value="C:primosome complex"/>
    <property type="evidence" value="ECO:0007669"/>
    <property type="project" value="UniProtKB-KW"/>
</dbReference>
<dbReference type="GO" id="GO:0008270">
    <property type="term" value="F:zinc ion binding"/>
    <property type="evidence" value="ECO:0007669"/>
    <property type="project" value="UniProtKB-KW"/>
</dbReference>
<dbReference type="EMBL" id="FOFB01000048">
    <property type="protein sequence ID" value="SER46622.1"/>
    <property type="molecule type" value="Genomic_DNA"/>
</dbReference>
<dbReference type="InterPro" id="IPR034151">
    <property type="entry name" value="TOPRIM_DnaG_bac"/>
</dbReference>
<dbReference type="GO" id="GO:0006269">
    <property type="term" value="P:DNA replication, synthesis of primer"/>
    <property type="evidence" value="ECO:0007669"/>
    <property type="project" value="UniProtKB-KW"/>
</dbReference>
<evidence type="ECO:0000256" key="5">
    <source>
        <dbReference type="ARBA" id="ARBA00022705"/>
    </source>
</evidence>
<keyword evidence="6" id="KW-0479">Metal-binding</keyword>
<dbReference type="AlphaFoldDB" id="A0A1H9PEM6"/>
<gene>
    <name evidence="12" type="ORF">SAMN05444359_1482</name>
</gene>
<proteinExistence type="predicted"/>
<protein>
    <submittedName>
        <fullName evidence="12">CHC2 zinc finger</fullName>
    </submittedName>
</protein>
<evidence type="ECO:0000256" key="1">
    <source>
        <dbReference type="ARBA" id="ARBA00022478"/>
    </source>
</evidence>
<evidence type="ECO:0000259" key="11">
    <source>
        <dbReference type="PROSITE" id="PS50880"/>
    </source>
</evidence>
<dbReference type="GO" id="GO:0003899">
    <property type="term" value="F:DNA-directed RNA polymerase activity"/>
    <property type="evidence" value="ECO:0007669"/>
    <property type="project" value="InterPro"/>
</dbReference>
<feature type="domain" description="Toprim" evidence="11">
    <location>
        <begin position="201"/>
        <end position="289"/>
    </location>
</feature>
<dbReference type="PANTHER" id="PTHR30313:SF2">
    <property type="entry name" value="DNA PRIMASE"/>
    <property type="match status" value="1"/>
</dbReference>
<dbReference type="Gene3D" id="3.90.580.10">
    <property type="entry name" value="Zinc finger, CHC2-type domain"/>
    <property type="match status" value="1"/>
</dbReference>
<accession>A0A1H9PEM6</accession>
<evidence type="ECO:0000256" key="10">
    <source>
        <dbReference type="SAM" id="Coils"/>
    </source>
</evidence>
<keyword evidence="7" id="KW-0863">Zinc-finger</keyword>
<dbReference type="SMART" id="SM00400">
    <property type="entry name" value="ZnF_CHCC"/>
    <property type="match status" value="1"/>
</dbReference>
<dbReference type="InterPro" id="IPR036977">
    <property type="entry name" value="DNA_primase_Znf_CHC2"/>
</dbReference>
<dbReference type="CDD" id="cd03364">
    <property type="entry name" value="TOPRIM_DnaG_primases"/>
    <property type="match status" value="1"/>
</dbReference>
<evidence type="ECO:0000313" key="12">
    <source>
        <dbReference type="EMBL" id="SER46622.1"/>
    </source>
</evidence>
<name>A0A1H9PEM6_9BACT</name>
<keyword evidence="13" id="KW-1185">Reference proteome</keyword>
<dbReference type="PANTHER" id="PTHR30313">
    <property type="entry name" value="DNA PRIMASE"/>
    <property type="match status" value="1"/>
</dbReference>
<keyword evidence="8" id="KW-0862">Zinc</keyword>
<dbReference type="Gene3D" id="3.40.1360.10">
    <property type="match status" value="1"/>
</dbReference>
<dbReference type="InterPro" id="IPR006171">
    <property type="entry name" value="TOPRIM_dom"/>
</dbReference>